<evidence type="ECO:0000313" key="2">
    <source>
        <dbReference type="Proteomes" id="UP000199532"/>
    </source>
</evidence>
<dbReference type="AlphaFoldDB" id="A0A1H7ASY5"/>
<name>A0A1H7ASY5_9BACT</name>
<gene>
    <name evidence="1" type="ORF">SAMN04487995_5919</name>
</gene>
<keyword evidence="2" id="KW-1185">Reference proteome</keyword>
<accession>A0A1H7ASY5</accession>
<evidence type="ECO:0000313" key="1">
    <source>
        <dbReference type="EMBL" id="SEJ68699.1"/>
    </source>
</evidence>
<sequence length="59" mass="7017">MDINNYSIASHLIHSRLEMIRERFEFEKGIFSGSLIFKYRQYFNKAAEAILIHHNVTSE</sequence>
<dbReference type="EMBL" id="FNXY01000011">
    <property type="protein sequence ID" value="SEJ68699.1"/>
    <property type="molecule type" value="Genomic_DNA"/>
</dbReference>
<protein>
    <submittedName>
        <fullName evidence="1">Uncharacterized protein</fullName>
    </submittedName>
</protein>
<reference evidence="1 2" key="1">
    <citation type="submission" date="2016-10" db="EMBL/GenBank/DDBJ databases">
        <authorList>
            <person name="de Groot N.N."/>
        </authorList>
    </citation>
    <scope>NUCLEOTIDE SEQUENCE [LARGE SCALE GENOMIC DNA]</scope>
    <source>
        <strain evidence="1 2">DSM 19938</strain>
    </source>
</reference>
<dbReference type="Proteomes" id="UP000199532">
    <property type="component" value="Unassembled WGS sequence"/>
</dbReference>
<organism evidence="1 2">
    <name type="scientific">Dyadobacter koreensis</name>
    <dbReference type="NCBI Taxonomy" id="408657"/>
    <lineage>
        <taxon>Bacteria</taxon>
        <taxon>Pseudomonadati</taxon>
        <taxon>Bacteroidota</taxon>
        <taxon>Cytophagia</taxon>
        <taxon>Cytophagales</taxon>
        <taxon>Spirosomataceae</taxon>
        <taxon>Dyadobacter</taxon>
    </lineage>
</organism>
<proteinExistence type="predicted"/>